<dbReference type="AlphaFoldDB" id="L7CLG9"/>
<evidence type="ECO:0000313" key="2">
    <source>
        <dbReference type="EMBL" id="ELP34818.1"/>
    </source>
</evidence>
<accession>L7CLG9</accession>
<reference evidence="2 3" key="1">
    <citation type="journal article" date="2013" name="Mar. Genomics">
        <title>Expression of sulfatases in Rhodopirellula baltica and the diversity of sulfatases in the genus Rhodopirellula.</title>
        <authorList>
            <person name="Wegner C.E."/>
            <person name="Richter-Heitmann T."/>
            <person name="Klindworth A."/>
            <person name="Klockow C."/>
            <person name="Richter M."/>
            <person name="Achstetter T."/>
            <person name="Glockner F.O."/>
            <person name="Harder J."/>
        </authorList>
    </citation>
    <scope>NUCLEOTIDE SEQUENCE [LARGE SCALE GENOMIC DNA]</scope>
    <source>
        <strain evidence="2 3">SWK14</strain>
    </source>
</reference>
<evidence type="ECO:0000313" key="3">
    <source>
        <dbReference type="Proteomes" id="UP000010959"/>
    </source>
</evidence>
<evidence type="ECO:0000256" key="1">
    <source>
        <dbReference type="SAM" id="MobiDB-lite"/>
    </source>
</evidence>
<name>L7CLG9_RHOBT</name>
<protein>
    <submittedName>
        <fullName evidence="2">Uncharacterized protein</fullName>
    </submittedName>
</protein>
<comment type="caution">
    <text evidence="2">The sequence shown here is derived from an EMBL/GenBank/DDBJ whole genome shotgun (WGS) entry which is preliminary data.</text>
</comment>
<dbReference type="PATRIC" id="fig|993516.3.peg.1398"/>
<dbReference type="Proteomes" id="UP000010959">
    <property type="component" value="Unassembled WGS sequence"/>
</dbReference>
<feature type="region of interest" description="Disordered" evidence="1">
    <location>
        <begin position="414"/>
        <end position="453"/>
    </location>
</feature>
<gene>
    <name evidence="2" type="ORF">RBSWK_01325</name>
</gene>
<organism evidence="2 3">
    <name type="scientific">Rhodopirellula baltica SWK14</name>
    <dbReference type="NCBI Taxonomy" id="993516"/>
    <lineage>
        <taxon>Bacteria</taxon>
        <taxon>Pseudomonadati</taxon>
        <taxon>Planctomycetota</taxon>
        <taxon>Planctomycetia</taxon>
        <taxon>Pirellulales</taxon>
        <taxon>Pirellulaceae</taxon>
        <taxon>Rhodopirellula</taxon>
    </lineage>
</organism>
<sequence>MLIILVMWSPWYHRRCVLATEAALALQTGLDVRIGSLERVNPTTWQLGDVQLRDNETKQSIGRVRIVSWVQEDNRTIVRLSQPEIRAEYLGDVWDLVHDRFLCRPEHTLNPIRLAADDLTIQSAHSQITIRDLDGTILPDEKQVTAMLSCMLAGERPDIEPMEIEITRRRDEGLPRTTVSLRTGELNAPLAWLAGYHTAFEKLGGDATFHGAAKLAQVPSRDRGGNAGLDWMLDLSSARIENIDLARMTEFLPHRLAGKASLQLNRCQIVPGGVVDVDGVIQVAGGWISASLLPRLAEDLGCELTATVPEDFQFDLIAIDFDLYDGKLAMEGLCNGQRGFEKMPPGTMLCAGGQPVVVTGPQQIAATQLMRLFAAPHSVSVPVSGQTLEMLWLLQPPRGPLTLNDSVGGIPSLPRFDEAGHSVNENPPRISGRISGFQSAPAPNGTPPQRAYW</sequence>
<dbReference type="EMBL" id="AMWG01000023">
    <property type="protein sequence ID" value="ELP34818.1"/>
    <property type="molecule type" value="Genomic_DNA"/>
</dbReference>
<proteinExistence type="predicted"/>